<gene>
    <name evidence="1" type="ORF">T10_4110</name>
</gene>
<evidence type="ECO:0000313" key="1">
    <source>
        <dbReference type="EMBL" id="KRZ71494.1"/>
    </source>
</evidence>
<name>A0A0V1MI37_9BILA</name>
<sequence>MEGLLVRTKAEKNAAKISTLILKYHYLNSNKGDKLCAAKIKLERAQILLDYLSTELSGHLQYDNY</sequence>
<reference evidence="1 2" key="1">
    <citation type="submission" date="2015-01" db="EMBL/GenBank/DDBJ databases">
        <title>Evolution of Trichinella species and genotypes.</title>
        <authorList>
            <person name="Korhonen P.K."/>
            <person name="Edoardo P."/>
            <person name="Giuseppe L.R."/>
            <person name="Gasser R.B."/>
        </authorList>
    </citation>
    <scope>NUCLEOTIDE SEQUENCE [LARGE SCALE GENOMIC DNA]</scope>
    <source>
        <strain evidence="1">ISS1980</strain>
    </source>
</reference>
<accession>A0A0V1MI37</accession>
<dbReference type="AlphaFoldDB" id="A0A0V1MI37"/>
<dbReference type="Proteomes" id="UP000054843">
    <property type="component" value="Unassembled WGS sequence"/>
</dbReference>
<comment type="caution">
    <text evidence="1">The sequence shown here is derived from an EMBL/GenBank/DDBJ whole genome shotgun (WGS) entry which is preliminary data.</text>
</comment>
<protein>
    <submittedName>
        <fullName evidence="1">Uncharacterized protein</fullName>
    </submittedName>
</protein>
<organism evidence="1 2">
    <name type="scientific">Trichinella papuae</name>
    <dbReference type="NCBI Taxonomy" id="268474"/>
    <lineage>
        <taxon>Eukaryota</taxon>
        <taxon>Metazoa</taxon>
        <taxon>Ecdysozoa</taxon>
        <taxon>Nematoda</taxon>
        <taxon>Enoplea</taxon>
        <taxon>Dorylaimia</taxon>
        <taxon>Trichinellida</taxon>
        <taxon>Trichinellidae</taxon>
        <taxon>Trichinella</taxon>
    </lineage>
</organism>
<keyword evidence="2" id="KW-1185">Reference proteome</keyword>
<evidence type="ECO:0000313" key="2">
    <source>
        <dbReference type="Proteomes" id="UP000054843"/>
    </source>
</evidence>
<dbReference type="EMBL" id="JYDO01000095">
    <property type="protein sequence ID" value="KRZ71494.1"/>
    <property type="molecule type" value="Genomic_DNA"/>
</dbReference>
<proteinExistence type="predicted"/>